<dbReference type="PANTHER" id="PTHR45982">
    <property type="entry name" value="REGULATOR OF CHROMOSOME CONDENSATION"/>
    <property type="match status" value="1"/>
</dbReference>
<dbReference type="GO" id="GO:0005085">
    <property type="term" value="F:guanyl-nucleotide exchange factor activity"/>
    <property type="evidence" value="ECO:0007669"/>
    <property type="project" value="TreeGrafter"/>
</dbReference>
<dbReference type="PROSITE" id="PS50012">
    <property type="entry name" value="RCC1_3"/>
    <property type="match status" value="2"/>
</dbReference>
<dbReference type="AlphaFoldDB" id="X0ZJV9"/>
<sequence>TTNSRSSPVPIYGGHSFVNIYTSTAPSTFAIRGDGSLWTWGDNTYGQLGDGTTTQRITPISVLGGHSFVEIFPFSGHVTARRGDGTIWCWGDNTSGNIGDGTFSEDRSSPVSTLGGHIFTSLGGRSTGIKADGSAWRWGRNDIGGLGNGELYYRSEPISVLGGHTFVDHESSWGHTIAKKADSTLYTWGYNSYGQLGDGTRTVRRTPISVVGLP</sequence>
<gene>
    <name evidence="1" type="ORF">S01H1_80560</name>
</gene>
<name>X0ZJV9_9ZZZZ</name>
<comment type="caution">
    <text evidence="1">The sequence shown here is derived from an EMBL/GenBank/DDBJ whole genome shotgun (WGS) entry which is preliminary data.</text>
</comment>
<organism evidence="1">
    <name type="scientific">marine sediment metagenome</name>
    <dbReference type="NCBI Taxonomy" id="412755"/>
    <lineage>
        <taxon>unclassified sequences</taxon>
        <taxon>metagenomes</taxon>
        <taxon>ecological metagenomes</taxon>
    </lineage>
</organism>
<proteinExistence type="predicted"/>
<dbReference type="Gene3D" id="2.130.10.30">
    <property type="entry name" value="Regulator of chromosome condensation 1/beta-lactamase-inhibitor protein II"/>
    <property type="match status" value="2"/>
</dbReference>
<dbReference type="InterPro" id="IPR009091">
    <property type="entry name" value="RCC1/BLIP-II"/>
</dbReference>
<dbReference type="EMBL" id="BARS01054418">
    <property type="protein sequence ID" value="GAG48581.1"/>
    <property type="molecule type" value="Genomic_DNA"/>
</dbReference>
<reference evidence="1" key="1">
    <citation type="journal article" date="2014" name="Front. Microbiol.">
        <title>High frequency of phylogenetically diverse reductive dehalogenase-homologous genes in deep subseafloor sedimentary metagenomes.</title>
        <authorList>
            <person name="Kawai M."/>
            <person name="Futagami T."/>
            <person name="Toyoda A."/>
            <person name="Takaki Y."/>
            <person name="Nishi S."/>
            <person name="Hori S."/>
            <person name="Arai W."/>
            <person name="Tsubouchi T."/>
            <person name="Morono Y."/>
            <person name="Uchiyama I."/>
            <person name="Ito T."/>
            <person name="Fujiyama A."/>
            <person name="Inagaki F."/>
            <person name="Takami H."/>
        </authorList>
    </citation>
    <scope>NUCLEOTIDE SEQUENCE</scope>
    <source>
        <strain evidence="1">Expedition CK06-06</strain>
    </source>
</reference>
<accession>X0ZJV9</accession>
<protein>
    <recommendedName>
        <fullName evidence="2">RCC1 repeat-containing protein</fullName>
    </recommendedName>
</protein>
<dbReference type="InterPro" id="IPR000408">
    <property type="entry name" value="Reg_chr_condens"/>
</dbReference>
<evidence type="ECO:0000313" key="1">
    <source>
        <dbReference type="EMBL" id="GAG48581.1"/>
    </source>
</evidence>
<dbReference type="GO" id="GO:0005737">
    <property type="term" value="C:cytoplasm"/>
    <property type="evidence" value="ECO:0007669"/>
    <property type="project" value="TreeGrafter"/>
</dbReference>
<evidence type="ECO:0008006" key="2">
    <source>
        <dbReference type="Google" id="ProtNLM"/>
    </source>
</evidence>
<dbReference type="SUPFAM" id="SSF50985">
    <property type="entry name" value="RCC1/BLIP-II"/>
    <property type="match status" value="1"/>
</dbReference>
<dbReference type="PANTHER" id="PTHR45982:SF1">
    <property type="entry name" value="REGULATOR OF CHROMOSOME CONDENSATION"/>
    <property type="match status" value="1"/>
</dbReference>
<dbReference type="Pfam" id="PF00415">
    <property type="entry name" value="RCC1"/>
    <property type="match status" value="2"/>
</dbReference>
<feature type="non-terminal residue" evidence="1">
    <location>
        <position position="1"/>
    </location>
</feature>
<dbReference type="PRINTS" id="PR00633">
    <property type="entry name" value="RCCNDNSATION"/>
</dbReference>
<dbReference type="InterPro" id="IPR051553">
    <property type="entry name" value="Ran_GTPase-activating"/>
</dbReference>